<keyword evidence="1" id="KW-0812">Transmembrane</keyword>
<proteinExistence type="predicted"/>
<organism evidence="2 3">
    <name type="scientific">Fuerstiella marisgermanici</name>
    <dbReference type="NCBI Taxonomy" id="1891926"/>
    <lineage>
        <taxon>Bacteria</taxon>
        <taxon>Pseudomonadati</taxon>
        <taxon>Planctomycetota</taxon>
        <taxon>Planctomycetia</taxon>
        <taxon>Planctomycetales</taxon>
        <taxon>Planctomycetaceae</taxon>
        <taxon>Fuerstiella</taxon>
    </lineage>
</organism>
<dbReference type="OrthoDB" id="240327at2"/>
<sequence>MNDRATAFLVRSLRQESRYISHHVVRVGMASVILILFAANVVSYSVRAGAGSQFASKVMNCCYWFVTLLGGIYFSTAIVEEKEEQTLPLLKMTGASSFTILLGKSGPRLVSVLLLLLVVAPFLMLAATLGGVLQQGILTAFLGIFIYSIMLCQLGLLASVLSSDSQRAFSKMLLAWLMIELAAWWSWLLAMGTQYGGNFKNTEAAQQYLSTTIMNKDTIGRLAMSWLHMQFQWLYEVSTPRTLFDNLSMYLFSFRTMEFWQPQMTFHLILAIVFFACSWALFEPCTAQAVGEGPDSGKKVTRRQRKSKRAWRQALVWKSWQHITGGHLWFWMRLVGMPAIITAVILISAWAIDEPVEEEVLAGILMFSGVVIFIANFATLLGRVFNNEIHQQTLPSLLMLPKSRNALCGQMVLGLAPAILASAACFVCGFTLMVRATMHLSNGGMMNVFREPWFYNVFFWIAATMYFGLYLSIRLRYGGMLLAILAMWVVGPTIVISGLTVLSIGLSGSAMRDFFENVLPVFLAMLEVVFCAWMHFTIIRSLNSVAEQG</sequence>
<feature type="transmembrane region" description="Helical" evidence="1">
    <location>
        <begin position="173"/>
        <end position="190"/>
    </location>
</feature>
<reference evidence="2 3" key="1">
    <citation type="journal article" date="2016" name="Front. Microbiol.">
        <title>Fuerstia marisgermanicae gen. nov., sp. nov., an Unusual Member of the Phylum Planctomycetes from the German Wadden Sea.</title>
        <authorList>
            <person name="Kohn T."/>
            <person name="Heuer A."/>
            <person name="Jogler M."/>
            <person name="Vollmers J."/>
            <person name="Boedeker C."/>
            <person name="Bunk B."/>
            <person name="Rast P."/>
            <person name="Borchert D."/>
            <person name="Glockner I."/>
            <person name="Freese H.M."/>
            <person name="Klenk H.P."/>
            <person name="Overmann J."/>
            <person name="Kaster A.K."/>
            <person name="Rohde M."/>
            <person name="Wiegand S."/>
            <person name="Jogler C."/>
        </authorList>
    </citation>
    <scope>NUCLEOTIDE SEQUENCE [LARGE SCALE GENOMIC DNA]</scope>
    <source>
        <strain evidence="2 3">NH11</strain>
    </source>
</reference>
<feature type="transmembrane region" description="Helical" evidence="1">
    <location>
        <begin position="20"/>
        <end position="46"/>
    </location>
</feature>
<evidence type="ECO:0008006" key="4">
    <source>
        <dbReference type="Google" id="ProtNLM"/>
    </source>
</evidence>
<feature type="transmembrane region" description="Helical" evidence="1">
    <location>
        <begin position="328"/>
        <end position="352"/>
    </location>
</feature>
<accession>A0A1P8WKW3</accession>
<evidence type="ECO:0000313" key="3">
    <source>
        <dbReference type="Proteomes" id="UP000187735"/>
    </source>
</evidence>
<dbReference type="RefSeq" id="WP_077025955.1">
    <property type="nucleotide sequence ID" value="NZ_CP017641.1"/>
</dbReference>
<feature type="transmembrane region" description="Helical" evidence="1">
    <location>
        <begin position="406"/>
        <end position="433"/>
    </location>
</feature>
<feature type="transmembrane region" description="Helical" evidence="1">
    <location>
        <begin position="58"/>
        <end position="79"/>
    </location>
</feature>
<keyword evidence="1" id="KW-1133">Transmembrane helix</keyword>
<keyword evidence="3" id="KW-1185">Reference proteome</keyword>
<feature type="transmembrane region" description="Helical" evidence="1">
    <location>
        <begin position="109"/>
        <end position="131"/>
    </location>
</feature>
<dbReference type="Proteomes" id="UP000187735">
    <property type="component" value="Chromosome"/>
</dbReference>
<feature type="transmembrane region" description="Helical" evidence="1">
    <location>
        <begin position="364"/>
        <end position="385"/>
    </location>
</feature>
<feature type="transmembrane region" description="Helical" evidence="1">
    <location>
        <begin position="518"/>
        <end position="539"/>
    </location>
</feature>
<feature type="transmembrane region" description="Helical" evidence="1">
    <location>
        <begin position="480"/>
        <end position="506"/>
    </location>
</feature>
<name>A0A1P8WKW3_9PLAN</name>
<evidence type="ECO:0000256" key="1">
    <source>
        <dbReference type="SAM" id="Phobius"/>
    </source>
</evidence>
<keyword evidence="1" id="KW-0472">Membrane</keyword>
<feature type="transmembrane region" description="Helical" evidence="1">
    <location>
        <begin position="264"/>
        <end position="282"/>
    </location>
</feature>
<gene>
    <name evidence="2" type="ORF">Fuma_04322</name>
</gene>
<protein>
    <recommendedName>
        <fullName evidence="4">ABC-2 family transporter protein</fullName>
    </recommendedName>
</protein>
<feature type="transmembrane region" description="Helical" evidence="1">
    <location>
        <begin position="137"/>
        <end position="161"/>
    </location>
</feature>
<feature type="transmembrane region" description="Helical" evidence="1">
    <location>
        <begin position="453"/>
        <end position="473"/>
    </location>
</feature>
<evidence type="ECO:0000313" key="2">
    <source>
        <dbReference type="EMBL" id="APZ94683.1"/>
    </source>
</evidence>
<dbReference type="AlphaFoldDB" id="A0A1P8WKW3"/>
<dbReference type="KEGG" id="fmr:Fuma_04322"/>
<dbReference type="EMBL" id="CP017641">
    <property type="protein sequence ID" value="APZ94683.1"/>
    <property type="molecule type" value="Genomic_DNA"/>
</dbReference>